<keyword evidence="2" id="KW-0456">Lyase</keyword>
<protein>
    <submittedName>
        <fullName evidence="2">Enoyl-CoA hydratase</fullName>
        <ecNumber evidence="2">4.2.1.17</ecNumber>
    </submittedName>
</protein>
<dbReference type="Proteomes" id="UP000013201">
    <property type="component" value="Unassembled WGS sequence"/>
</dbReference>
<dbReference type="RefSeq" id="WP_006953077.1">
    <property type="nucleotide sequence ID" value="NZ_CAVK010000063.1"/>
</dbReference>
<reference evidence="2 3" key="1">
    <citation type="submission" date="2013-03" db="EMBL/GenBank/DDBJ databases">
        <authorList>
            <person name="Le V."/>
        </authorList>
    </citation>
    <scope>NUCLEOTIDE SEQUENCE [LARGE SCALE GENOMIC DNA]</scope>
    <source>
        <strain evidence="2 3">BiD32</strain>
    </source>
</reference>
<dbReference type="Pfam" id="PF00378">
    <property type="entry name" value="ECH_1"/>
    <property type="match status" value="1"/>
</dbReference>
<dbReference type="OrthoDB" id="9777711at2"/>
<dbReference type="PANTHER" id="PTHR43459:SF1">
    <property type="entry name" value="EG:BACN32G11.4 PROTEIN"/>
    <property type="match status" value="1"/>
</dbReference>
<dbReference type="PANTHER" id="PTHR43459">
    <property type="entry name" value="ENOYL-COA HYDRATASE"/>
    <property type="match status" value="1"/>
</dbReference>
<dbReference type="GO" id="GO:0004300">
    <property type="term" value="F:enoyl-CoA hydratase activity"/>
    <property type="evidence" value="ECO:0007669"/>
    <property type="project" value="UniProtKB-EC"/>
</dbReference>
<proteinExistence type="inferred from homology"/>
<dbReference type="SUPFAM" id="SSF52096">
    <property type="entry name" value="ClpP/crotonase"/>
    <property type="match status" value="1"/>
</dbReference>
<gene>
    <name evidence="2" type="ORF">EBBID32_14270</name>
</gene>
<comment type="caution">
    <text evidence="2">The sequence shown here is derived from an EMBL/GenBank/DDBJ whole genome shotgun (WGS) entry which is preliminary data.</text>
</comment>
<dbReference type="AlphaFoldDB" id="N1MNP4"/>
<dbReference type="InterPro" id="IPR001753">
    <property type="entry name" value="Enoyl-CoA_hydra/iso"/>
</dbReference>
<evidence type="ECO:0000313" key="2">
    <source>
        <dbReference type="EMBL" id="CCW17088.1"/>
    </source>
</evidence>
<reference evidence="3" key="2">
    <citation type="submission" date="2013-04" db="EMBL/GenBank/DDBJ databases">
        <title>Bisphenol A degrading Sphingobium sp. strain BiD32.</title>
        <authorList>
            <person name="Nielsen J.L."/>
            <person name="Zhou N.A."/>
            <person name="Kjeldal H."/>
        </authorList>
    </citation>
    <scope>NUCLEOTIDE SEQUENCE [LARGE SCALE GENOMIC DNA]</scope>
    <source>
        <strain evidence="3">BiD32</strain>
    </source>
</reference>
<name>N1MNP4_9SPHN</name>
<dbReference type="InterPro" id="IPR029045">
    <property type="entry name" value="ClpP/crotonase-like_dom_sf"/>
</dbReference>
<sequence length="259" mass="27505">MTGSIDTSLSDGVFRIVLNDPARLNAMTPALADELRLQLKRAEMEARVVVLTGSGKAFCAGANLADVMNDPEAAADGGMMLERHYNPLVRTIRDLQIPLITAVRGATVGVGASLALLGDIIIVSETAYFQQSFRRIGLVPDGGSAFILSRAAGRVRAMELMLLAEKLPALKALEWGLVTRVVADDALEGAVDILAAELRAGATFAIGRLRKLAWAAVESSLEEVLALEVEAQRAAAATSDFSEGVRAFVEKRPAMFAGR</sequence>
<accession>N1MNP4</accession>
<dbReference type="CDD" id="cd06558">
    <property type="entry name" value="crotonase-like"/>
    <property type="match status" value="1"/>
</dbReference>
<dbReference type="EC" id="4.2.1.17" evidence="2"/>
<evidence type="ECO:0000313" key="3">
    <source>
        <dbReference type="Proteomes" id="UP000013201"/>
    </source>
</evidence>
<dbReference type="Gene3D" id="3.90.226.10">
    <property type="entry name" value="2-enoyl-CoA Hydratase, Chain A, domain 1"/>
    <property type="match status" value="1"/>
</dbReference>
<dbReference type="Gene3D" id="1.10.12.10">
    <property type="entry name" value="Lyase 2-enoyl-coa Hydratase, Chain A, domain 2"/>
    <property type="match status" value="1"/>
</dbReference>
<keyword evidence="3" id="KW-1185">Reference proteome</keyword>
<dbReference type="InterPro" id="IPR014748">
    <property type="entry name" value="Enoyl-CoA_hydra_C"/>
</dbReference>
<evidence type="ECO:0000256" key="1">
    <source>
        <dbReference type="ARBA" id="ARBA00005254"/>
    </source>
</evidence>
<dbReference type="EMBL" id="CAVK010000063">
    <property type="protein sequence ID" value="CCW17088.1"/>
    <property type="molecule type" value="Genomic_DNA"/>
</dbReference>
<organism evidence="2 3">
    <name type="scientific">Sphingobium indicum BiD32</name>
    <dbReference type="NCBI Taxonomy" id="1301087"/>
    <lineage>
        <taxon>Bacteria</taxon>
        <taxon>Pseudomonadati</taxon>
        <taxon>Pseudomonadota</taxon>
        <taxon>Alphaproteobacteria</taxon>
        <taxon>Sphingomonadales</taxon>
        <taxon>Sphingomonadaceae</taxon>
        <taxon>Sphingobium</taxon>
    </lineage>
</organism>
<comment type="similarity">
    <text evidence="1">Belongs to the enoyl-CoA hydratase/isomerase family.</text>
</comment>